<sequence length="78" mass="8659">METRFNFDGGSLFTPIAFREDFNQFARLSATQAWSLFFTASREDSALGLSRAAGRFWTGLLVATAIESIVGVVIFQVF</sequence>
<comment type="caution">
    <text evidence="2">The sequence shown here is derived from an EMBL/GenBank/DDBJ whole genome shotgun (WGS) entry which is preliminary data.</text>
</comment>
<name>A0A926Z4B2_9CYAN</name>
<dbReference type="Proteomes" id="UP000631421">
    <property type="component" value="Unassembled WGS sequence"/>
</dbReference>
<evidence type="ECO:0000313" key="2">
    <source>
        <dbReference type="EMBL" id="MBD2148535.1"/>
    </source>
</evidence>
<organism evidence="2 3">
    <name type="scientific">Pseudanabaena cinerea FACHB-1277</name>
    <dbReference type="NCBI Taxonomy" id="2949581"/>
    <lineage>
        <taxon>Bacteria</taxon>
        <taxon>Bacillati</taxon>
        <taxon>Cyanobacteriota</taxon>
        <taxon>Cyanophyceae</taxon>
        <taxon>Pseudanabaenales</taxon>
        <taxon>Pseudanabaenaceae</taxon>
        <taxon>Pseudanabaena</taxon>
        <taxon>Pseudanabaena cinerea</taxon>
    </lineage>
</organism>
<protein>
    <submittedName>
        <fullName evidence="2">Uncharacterized protein</fullName>
    </submittedName>
</protein>
<reference evidence="2" key="1">
    <citation type="journal article" date="2015" name="ISME J.">
        <title>Draft Genome Sequence of Streptomyces incarnatus NRRL8089, which Produces the Nucleoside Antibiotic Sinefungin.</title>
        <authorList>
            <person name="Oshima K."/>
            <person name="Hattori M."/>
            <person name="Shimizu H."/>
            <person name="Fukuda K."/>
            <person name="Nemoto M."/>
            <person name="Inagaki K."/>
            <person name="Tamura T."/>
        </authorList>
    </citation>
    <scope>NUCLEOTIDE SEQUENCE</scope>
    <source>
        <strain evidence="2">FACHB-1277</strain>
    </source>
</reference>
<accession>A0A926Z4B2</accession>
<reference evidence="2" key="2">
    <citation type="submission" date="2020-08" db="EMBL/GenBank/DDBJ databases">
        <authorList>
            <person name="Chen M."/>
            <person name="Teng W."/>
            <person name="Zhao L."/>
            <person name="Hu C."/>
            <person name="Zhou Y."/>
            <person name="Han B."/>
            <person name="Song L."/>
            <person name="Shu W."/>
        </authorList>
    </citation>
    <scope>NUCLEOTIDE SEQUENCE</scope>
    <source>
        <strain evidence="2">FACHB-1277</strain>
    </source>
</reference>
<dbReference type="AlphaFoldDB" id="A0A926Z4B2"/>
<keyword evidence="1" id="KW-1133">Transmembrane helix</keyword>
<keyword evidence="3" id="KW-1185">Reference proteome</keyword>
<evidence type="ECO:0000256" key="1">
    <source>
        <dbReference type="SAM" id="Phobius"/>
    </source>
</evidence>
<keyword evidence="1" id="KW-0812">Transmembrane</keyword>
<proteinExistence type="predicted"/>
<keyword evidence="1" id="KW-0472">Membrane</keyword>
<evidence type="ECO:0000313" key="3">
    <source>
        <dbReference type="Proteomes" id="UP000631421"/>
    </source>
</evidence>
<feature type="transmembrane region" description="Helical" evidence="1">
    <location>
        <begin position="56"/>
        <end position="77"/>
    </location>
</feature>
<dbReference type="EMBL" id="JACJPY010000001">
    <property type="protein sequence ID" value="MBD2148535.1"/>
    <property type="molecule type" value="Genomic_DNA"/>
</dbReference>
<gene>
    <name evidence="2" type="ORF">H6F44_00070</name>
</gene>
<dbReference type="RefSeq" id="WP_190348881.1">
    <property type="nucleotide sequence ID" value="NZ_JACJPY010000001.1"/>
</dbReference>